<dbReference type="RefSeq" id="WP_087109787.1">
    <property type="nucleotide sequence ID" value="NZ_FUKM01000050.1"/>
</dbReference>
<dbReference type="CDD" id="cd03801">
    <property type="entry name" value="GT4_PimA-like"/>
    <property type="match status" value="1"/>
</dbReference>
<evidence type="ECO:0000259" key="1">
    <source>
        <dbReference type="Pfam" id="PF00534"/>
    </source>
</evidence>
<dbReference type="OrthoDB" id="4611853at2"/>
<name>A0A1R4I2I4_9GAMM</name>
<protein>
    <submittedName>
        <fullName evidence="2">Glycosyl transferase group 1</fullName>
    </submittedName>
</protein>
<keyword evidence="2" id="KW-0808">Transferase</keyword>
<dbReference type="InterPro" id="IPR001296">
    <property type="entry name" value="Glyco_trans_1"/>
</dbReference>
<dbReference type="SUPFAM" id="SSF53335">
    <property type="entry name" value="S-adenosyl-L-methionine-dependent methyltransferases"/>
    <property type="match status" value="1"/>
</dbReference>
<reference evidence="2 3" key="1">
    <citation type="submission" date="2017-02" db="EMBL/GenBank/DDBJ databases">
        <authorList>
            <person name="Dridi B."/>
        </authorList>
    </citation>
    <scope>NUCLEOTIDE SEQUENCE [LARGE SCALE GENOMIC DNA]</scope>
    <source>
        <strain evidence="2 3">JB380</strain>
    </source>
</reference>
<comment type="caution">
    <text evidence="2">The sequence shown here is derived from an EMBL/GenBank/DDBJ whole genome shotgun (WGS) entry which is preliminary data.</text>
</comment>
<accession>A0A1R4I2I4</accession>
<dbReference type="GO" id="GO:0016757">
    <property type="term" value="F:glycosyltransferase activity"/>
    <property type="evidence" value="ECO:0007669"/>
    <property type="project" value="InterPro"/>
</dbReference>
<dbReference type="Pfam" id="PF00534">
    <property type="entry name" value="Glycos_transf_1"/>
    <property type="match status" value="1"/>
</dbReference>
<dbReference type="GO" id="GO:1901135">
    <property type="term" value="P:carbohydrate derivative metabolic process"/>
    <property type="evidence" value="ECO:0007669"/>
    <property type="project" value="UniProtKB-ARBA"/>
</dbReference>
<organism evidence="2 3">
    <name type="scientific">Halomonas citrativorans</name>
    <dbReference type="NCBI Taxonomy" id="2742612"/>
    <lineage>
        <taxon>Bacteria</taxon>
        <taxon>Pseudomonadati</taxon>
        <taxon>Pseudomonadota</taxon>
        <taxon>Gammaproteobacteria</taxon>
        <taxon>Oceanospirillales</taxon>
        <taxon>Halomonadaceae</taxon>
        <taxon>Halomonas</taxon>
    </lineage>
</organism>
<feature type="domain" description="Glycosyl transferase family 1" evidence="1">
    <location>
        <begin position="171"/>
        <end position="330"/>
    </location>
</feature>
<evidence type="ECO:0000313" key="3">
    <source>
        <dbReference type="Proteomes" id="UP000196331"/>
    </source>
</evidence>
<dbReference type="SUPFAM" id="SSF53756">
    <property type="entry name" value="UDP-Glycosyltransferase/glycogen phosphorylase"/>
    <property type="match status" value="1"/>
</dbReference>
<gene>
    <name evidence="2" type="ORF">CZ787_13110</name>
</gene>
<dbReference type="EMBL" id="FUKM01000050">
    <property type="protein sequence ID" value="SJN14032.1"/>
    <property type="molecule type" value="Genomic_DNA"/>
</dbReference>
<dbReference type="AlphaFoldDB" id="A0A1R4I2I4"/>
<dbReference type="Gene3D" id="3.40.50.150">
    <property type="entry name" value="Vaccinia Virus protein VP39"/>
    <property type="match status" value="1"/>
</dbReference>
<dbReference type="PANTHER" id="PTHR12526">
    <property type="entry name" value="GLYCOSYLTRANSFERASE"/>
    <property type="match status" value="1"/>
</dbReference>
<proteinExistence type="predicted"/>
<dbReference type="Proteomes" id="UP000196331">
    <property type="component" value="Unassembled WGS sequence"/>
</dbReference>
<dbReference type="InterPro" id="IPR029063">
    <property type="entry name" value="SAM-dependent_MTases_sf"/>
</dbReference>
<sequence length="641" mass="69648">MSEPLTFIIAGALDQRTGGYIYDARIVEALRQEGRTVDVISLSGRFPNADQEAAEQLATALNNLPEATDVVIDGLAMGMLPDIIVQQAKRLMMTALVHHPLGDEQGLSESEQQQFHQSEMTALAAVSQIIVTSRFTERRLKVLANHYAMPMAATISVVEPGVDVVPMNAAPIPGEPLRFVCVATLVPRKGQDVLVQALAGLNQKNWQCDCYGGARDAAFAERVEQLIEAHGLASCVQLHGECDAVTLTQAYESAHALVLPSWYEGYGMVVTEALARGLPVITTTGGALDETLPEGAGLKVTPGDVKALTQALSRFCDDPELRASLKAGAEAVRETLSDWQHAGAAFAKALNPAPSFHNGSQFEADWLTLREEADVTFRSQQLPQKAAIWLNERTQTPRLVDLGAGRGSNMRFLVPFLPTPQHWTLIDHDAELLNDARDSIGKLENAQAGIRVETLCTSLDSLVHVPLQDADLITASALLDLVSQYWIETLVTHCQSRDQALLMALSVTGEWGFTDAENTPLSDDDDHWLLALFMAHQHRDKGLGDALGGQAHETLVNALEQANYHVEQVATPWLLSSANRLHQPLMTALINGWAEAATEQAPEAATRIGEWRERRTHSAASGEVGIWVGHCDLLATPEKRA</sequence>
<dbReference type="Gene3D" id="3.40.50.2000">
    <property type="entry name" value="Glycogen Phosphorylase B"/>
    <property type="match status" value="2"/>
</dbReference>
<evidence type="ECO:0000313" key="2">
    <source>
        <dbReference type="EMBL" id="SJN14032.1"/>
    </source>
</evidence>